<dbReference type="PATRIC" id="fig|280505.15.peg.537"/>
<evidence type="ECO:0000313" key="2">
    <source>
        <dbReference type="Proteomes" id="UP000058857"/>
    </source>
</evidence>
<dbReference type="AlphaFoldDB" id="A0A0S2IMJ5"/>
<reference evidence="1 2" key="1">
    <citation type="journal article" date="2015" name="PLoS Negl. Trop. Dis.">
        <title>Distribution of Plasmids in Distinct Leptospira Pathogenic Species.</title>
        <authorList>
            <person name="Wang Y."/>
            <person name="Zhuang X."/>
            <person name="Zhong Y."/>
            <person name="Zhang C."/>
            <person name="Zhang Y."/>
            <person name="Zeng L."/>
            <person name="Zhu Y."/>
            <person name="He P."/>
            <person name="Dong K."/>
            <person name="Pal U."/>
            <person name="Guo X."/>
            <person name="Qin J."/>
        </authorList>
    </citation>
    <scope>NUCLEOTIDE SEQUENCE [LARGE SCALE GENOMIC DNA]</scope>
    <source>
        <strain evidence="1 2">56604</strain>
    </source>
</reference>
<protein>
    <submittedName>
        <fullName evidence="1">Uncharacterized protein</fullName>
    </submittedName>
</protein>
<sequence>MILEHKTAPSMILLIQKAGGKNESISLPTITLPTNTWI</sequence>
<dbReference type="Proteomes" id="UP000058857">
    <property type="component" value="Chromosome 1"/>
</dbReference>
<proteinExistence type="predicted"/>
<evidence type="ECO:0000313" key="1">
    <source>
        <dbReference type="EMBL" id="ALO24897.1"/>
    </source>
</evidence>
<gene>
    <name evidence="1" type="ORF">LBBP_00549</name>
</gene>
<accession>A0A0S2IMJ5</accession>
<name>A0A0S2IMJ5_LEPBO</name>
<dbReference type="EMBL" id="CP012029">
    <property type="protein sequence ID" value="ALO24897.1"/>
    <property type="molecule type" value="Genomic_DNA"/>
</dbReference>
<organism evidence="1">
    <name type="scientific">Leptospira borgpetersenii serovar Ballum</name>
    <dbReference type="NCBI Taxonomy" id="280505"/>
    <lineage>
        <taxon>Bacteria</taxon>
        <taxon>Pseudomonadati</taxon>
        <taxon>Spirochaetota</taxon>
        <taxon>Spirochaetia</taxon>
        <taxon>Leptospirales</taxon>
        <taxon>Leptospiraceae</taxon>
        <taxon>Leptospira</taxon>
    </lineage>
</organism>